<evidence type="ECO:0000313" key="5">
    <source>
        <dbReference type="Proteomes" id="UP001595839"/>
    </source>
</evidence>
<evidence type="ECO:0000259" key="3">
    <source>
        <dbReference type="PROSITE" id="PS50977"/>
    </source>
</evidence>
<dbReference type="Proteomes" id="UP001595839">
    <property type="component" value="Unassembled WGS sequence"/>
</dbReference>
<accession>A0ABV9AVR4</accession>
<dbReference type="PANTHER" id="PTHR30055">
    <property type="entry name" value="HTH-TYPE TRANSCRIPTIONAL REGULATOR RUTR"/>
    <property type="match status" value="1"/>
</dbReference>
<feature type="domain" description="HTH tetR-type" evidence="3">
    <location>
        <begin position="4"/>
        <end position="64"/>
    </location>
</feature>
<keyword evidence="1 2" id="KW-0238">DNA-binding</keyword>
<dbReference type="SUPFAM" id="SSF48498">
    <property type="entry name" value="Tetracyclin repressor-like, C-terminal domain"/>
    <property type="match status" value="1"/>
</dbReference>
<gene>
    <name evidence="4" type="ORF">ACFPIH_31680</name>
</gene>
<comment type="caution">
    <text evidence="4">The sequence shown here is derived from an EMBL/GenBank/DDBJ whole genome shotgun (WGS) entry which is preliminary data.</text>
</comment>
<dbReference type="PANTHER" id="PTHR30055:SF146">
    <property type="entry name" value="HTH-TYPE TRANSCRIPTIONAL DUAL REGULATOR CECR"/>
    <property type="match status" value="1"/>
</dbReference>
<dbReference type="InterPro" id="IPR001647">
    <property type="entry name" value="HTH_TetR"/>
</dbReference>
<evidence type="ECO:0000256" key="2">
    <source>
        <dbReference type="PROSITE-ProRule" id="PRU00335"/>
    </source>
</evidence>
<feature type="DNA-binding region" description="H-T-H motif" evidence="2">
    <location>
        <begin position="27"/>
        <end position="46"/>
    </location>
</feature>
<organism evidence="4 5">
    <name type="scientific">Streptomyces vulcanius</name>
    <dbReference type="NCBI Taxonomy" id="1441876"/>
    <lineage>
        <taxon>Bacteria</taxon>
        <taxon>Bacillati</taxon>
        <taxon>Actinomycetota</taxon>
        <taxon>Actinomycetes</taxon>
        <taxon>Kitasatosporales</taxon>
        <taxon>Streptomycetaceae</taxon>
        <taxon>Streptomyces</taxon>
    </lineage>
</organism>
<dbReference type="PROSITE" id="PS50977">
    <property type="entry name" value="HTH_TETR_2"/>
    <property type="match status" value="1"/>
</dbReference>
<dbReference type="Gene3D" id="1.10.10.60">
    <property type="entry name" value="Homeodomain-like"/>
    <property type="match status" value="1"/>
</dbReference>
<dbReference type="InterPro" id="IPR039536">
    <property type="entry name" value="TetR_C_Proteobacteria"/>
</dbReference>
<protein>
    <submittedName>
        <fullName evidence="4">TetR/AcrR family transcriptional regulator C-terminal domain-containing protein</fullName>
    </submittedName>
</protein>
<proteinExistence type="predicted"/>
<dbReference type="EMBL" id="JBHSFK010000023">
    <property type="protein sequence ID" value="MFC4504023.1"/>
    <property type="molecule type" value="Genomic_DNA"/>
</dbReference>
<dbReference type="Gene3D" id="1.10.357.10">
    <property type="entry name" value="Tetracycline Repressor, domain 2"/>
    <property type="match status" value="1"/>
</dbReference>
<dbReference type="Pfam" id="PF14246">
    <property type="entry name" value="TetR_C_7"/>
    <property type="match status" value="1"/>
</dbReference>
<name>A0ABV9AVR4_9ACTN</name>
<dbReference type="InterPro" id="IPR036271">
    <property type="entry name" value="Tet_transcr_reg_TetR-rel_C_sf"/>
</dbReference>
<evidence type="ECO:0000313" key="4">
    <source>
        <dbReference type="EMBL" id="MFC4504023.1"/>
    </source>
</evidence>
<dbReference type="InterPro" id="IPR009057">
    <property type="entry name" value="Homeodomain-like_sf"/>
</dbReference>
<dbReference type="Pfam" id="PF00440">
    <property type="entry name" value="TetR_N"/>
    <property type="match status" value="1"/>
</dbReference>
<dbReference type="SUPFAM" id="SSF46689">
    <property type="entry name" value="Homeodomain-like"/>
    <property type="match status" value="1"/>
</dbReference>
<keyword evidence="5" id="KW-1185">Reference proteome</keyword>
<reference evidence="5" key="1">
    <citation type="journal article" date="2019" name="Int. J. Syst. Evol. Microbiol.">
        <title>The Global Catalogue of Microorganisms (GCM) 10K type strain sequencing project: providing services to taxonomists for standard genome sequencing and annotation.</title>
        <authorList>
            <consortium name="The Broad Institute Genomics Platform"/>
            <consortium name="The Broad Institute Genome Sequencing Center for Infectious Disease"/>
            <person name="Wu L."/>
            <person name="Ma J."/>
        </authorList>
    </citation>
    <scope>NUCLEOTIDE SEQUENCE [LARGE SCALE GENOMIC DNA]</scope>
    <source>
        <strain evidence="5">CGMCC 4.7177</strain>
    </source>
</reference>
<dbReference type="PRINTS" id="PR00455">
    <property type="entry name" value="HTHTETR"/>
</dbReference>
<sequence>MRAADRRKLILRAAGELFLTKGYAGVTMEDVLTEVGGSKATLYRHFADKAELFQAAVEALCDEWSTPVQSFTPPGTDLSETLTALGGHFAALVLTPQAIALHRLVTAEAARMPGVGRAFFEHGPAAGQGVLARYLRRARDAGEIEVADPVRAAAQLYQAMLGDPQMRLLTNSPHKPDDAEVRESIATAVRIFLRGTTT</sequence>
<dbReference type="InterPro" id="IPR050109">
    <property type="entry name" value="HTH-type_TetR-like_transc_reg"/>
</dbReference>
<evidence type="ECO:0000256" key="1">
    <source>
        <dbReference type="ARBA" id="ARBA00023125"/>
    </source>
</evidence>
<dbReference type="RefSeq" id="WP_381176144.1">
    <property type="nucleotide sequence ID" value="NZ_JBHSFK010000023.1"/>
</dbReference>